<evidence type="ECO:0000256" key="15">
    <source>
        <dbReference type="SAM" id="MobiDB-lite"/>
    </source>
</evidence>
<dbReference type="PRINTS" id="PR00459">
    <property type="entry name" value="ASPEROXIDASE"/>
</dbReference>
<comment type="function">
    <text evidence="1">Destroys radicals which are normally produced within the cells and which are toxic to biological systems.</text>
</comment>
<dbReference type="HOGENOM" id="CLU_036959_1_1_1"/>
<keyword evidence="9 14" id="KW-0560">Oxidoreductase</keyword>
<organism evidence="18 19">
    <name type="scientific">Naumovozyma dairenensis (strain ATCC 10597 / BCRC 20456 / CBS 421 / NBRC 0211 / NRRL Y-12639)</name>
    <name type="common">Saccharomyces dairenensis</name>
    <dbReference type="NCBI Taxonomy" id="1071378"/>
    <lineage>
        <taxon>Eukaryota</taxon>
        <taxon>Fungi</taxon>
        <taxon>Dikarya</taxon>
        <taxon>Ascomycota</taxon>
        <taxon>Saccharomycotina</taxon>
        <taxon>Saccharomycetes</taxon>
        <taxon>Saccharomycetales</taxon>
        <taxon>Saccharomycetaceae</taxon>
        <taxon>Naumovozyma</taxon>
    </lineage>
</organism>
<dbReference type="GO" id="GO:0034599">
    <property type="term" value="P:cellular response to oxidative stress"/>
    <property type="evidence" value="ECO:0007669"/>
    <property type="project" value="EnsemblFungi"/>
</dbReference>
<dbReference type="PROSITE" id="PS00436">
    <property type="entry name" value="PEROXIDASE_2"/>
    <property type="match status" value="1"/>
</dbReference>
<proteinExistence type="inferred from homology"/>
<dbReference type="PROSITE" id="PS50873">
    <property type="entry name" value="PEROXIDASE_4"/>
    <property type="match status" value="1"/>
</dbReference>
<dbReference type="Gene3D" id="1.10.420.10">
    <property type="entry name" value="Peroxidase, domain 2"/>
    <property type="match status" value="1"/>
</dbReference>
<dbReference type="Pfam" id="PF00141">
    <property type="entry name" value="peroxidase"/>
    <property type="match status" value="1"/>
</dbReference>
<dbReference type="eggNOG" id="ENOG502QR1E">
    <property type="taxonomic scope" value="Eukaryota"/>
</dbReference>
<keyword evidence="5 14" id="KW-0575">Peroxidase</keyword>
<evidence type="ECO:0000256" key="9">
    <source>
        <dbReference type="ARBA" id="ARBA00023002"/>
    </source>
</evidence>
<dbReference type="EMBL" id="HE580267">
    <property type="protein sequence ID" value="CCD22260.1"/>
    <property type="molecule type" value="Genomic_DNA"/>
</dbReference>
<evidence type="ECO:0000256" key="13">
    <source>
        <dbReference type="ARBA" id="ARBA00049265"/>
    </source>
</evidence>
<keyword evidence="6" id="KW-0349">Heme</keyword>
<feature type="transmembrane region" description="Helical" evidence="16">
    <location>
        <begin position="27"/>
        <end position="47"/>
    </location>
</feature>
<dbReference type="PANTHER" id="PTHR31356:SF58">
    <property type="entry name" value="CYTOCHROME C PEROXIDASE, MITOCHONDRIAL"/>
    <property type="match status" value="1"/>
</dbReference>
<protein>
    <recommendedName>
        <fullName evidence="14">Peroxidase</fullName>
        <ecNumber evidence="14">1.11.1.-</ecNumber>
    </recommendedName>
</protein>
<dbReference type="InterPro" id="IPR019793">
    <property type="entry name" value="Peroxidases_heam-ligand_BS"/>
</dbReference>
<evidence type="ECO:0000256" key="6">
    <source>
        <dbReference type="ARBA" id="ARBA00022617"/>
    </source>
</evidence>
<dbReference type="PRINTS" id="PR00458">
    <property type="entry name" value="PEROXIDASE"/>
</dbReference>
<dbReference type="FunFam" id="1.10.520.10:FF:000005">
    <property type="entry name" value="Cytochrome c peroxidase"/>
    <property type="match status" value="1"/>
</dbReference>
<dbReference type="KEGG" id="ndi:NDAI_0A01020"/>
<keyword evidence="11" id="KW-0496">Mitochondrion</keyword>
<keyword evidence="16" id="KW-0812">Transmembrane</keyword>
<keyword evidence="10" id="KW-0408">Iron</keyword>
<evidence type="ECO:0000259" key="17">
    <source>
        <dbReference type="PROSITE" id="PS50873"/>
    </source>
</evidence>
<keyword evidence="16" id="KW-1133">Transmembrane helix</keyword>
<evidence type="ECO:0000256" key="11">
    <source>
        <dbReference type="ARBA" id="ARBA00023128"/>
    </source>
</evidence>
<evidence type="ECO:0000256" key="8">
    <source>
        <dbReference type="ARBA" id="ARBA00022946"/>
    </source>
</evidence>
<dbReference type="InterPro" id="IPR010255">
    <property type="entry name" value="Haem_peroxidase_sf"/>
</dbReference>
<dbReference type="STRING" id="1071378.G0W372"/>
<evidence type="ECO:0000256" key="14">
    <source>
        <dbReference type="RuleBase" id="RU363051"/>
    </source>
</evidence>
<comment type="similarity">
    <text evidence="4">Belongs to the peroxidase family. Cytochrome c peroxidase subfamily.</text>
</comment>
<dbReference type="GO" id="GO:0005758">
    <property type="term" value="C:mitochondrial intermembrane space"/>
    <property type="evidence" value="ECO:0007669"/>
    <property type="project" value="UniProtKB-SubCell"/>
</dbReference>
<gene>
    <name evidence="18" type="primary">NDAI0A01020</name>
    <name evidence="18" type="ordered locus">NDAI_0A01020</name>
</gene>
<dbReference type="RefSeq" id="XP_003667503.1">
    <property type="nucleotide sequence ID" value="XM_003667455.1"/>
</dbReference>
<dbReference type="InterPro" id="IPR002207">
    <property type="entry name" value="Peroxidase_I"/>
</dbReference>
<dbReference type="AlphaFoldDB" id="G0W372"/>
<dbReference type="GO" id="GO:0004130">
    <property type="term" value="F:cytochrome-c peroxidase activity"/>
    <property type="evidence" value="ECO:0007669"/>
    <property type="project" value="UniProtKB-EC"/>
</dbReference>
<sequence>MSTTAASFAAKRFVPKIIPRTFNKKSFYFITAATAAAGTAALTASLYDSNKRRRNNYQKNNNNNNNGFSSGAKFMAAAAPIIHLASAPKDKTQEDYQKVYNAIAEKIREDDDYDNYIGYGPVLVRLAWHCSGTWDKNDNTGGSFNGTYRFKQECNDPSNKGLQNAGEFLKPIFEEFPWISHGDLYTLGGVTAVQEMQGPKIPWRPGRVDQPESATPANGRLPDADTDAKYVRNYFARLNMNDREVVALMGAHALGKTHLENTGYEGPWGFANNTFTNEFFLNLLNEDWKWEKNEAGNMQWGSDKGFMMLPADMALVQDPKYLPIVKEYANDLDTFCKDFAKAFSKLLENGITYPEDSKPMYFKTLDEQDI</sequence>
<comment type="catalytic activity">
    <reaction evidence="13">
        <text>2 Fe(II)-[cytochrome c] + H2O2 + 2 H(+) = 2 Fe(III)-[cytochrome c] + 2 H2O</text>
        <dbReference type="Rhea" id="RHEA:16581"/>
        <dbReference type="Rhea" id="RHEA-COMP:10350"/>
        <dbReference type="Rhea" id="RHEA-COMP:14399"/>
        <dbReference type="ChEBI" id="CHEBI:15377"/>
        <dbReference type="ChEBI" id="CHEBI:15378"/>
        <dbReference type="ChEBI" id="CHEBI:16240"/>
        <dbReference type="ChEBI" id="CHEBI:29033"/>
        <dbReference type="ChEBI" id="CHEBI:29034"/>
        <dbReference type="EC" id="1.11.1.5"/>
    </reaction>
</comment>
<evidence type="ECO:0000313" key="18">
    <source>
        <dbReference type="EMBL" id="CCD22260.1"/>
    </source>
</evidence>
<dbReference type="OMA" id="MAKNYPV"/>
<dbReference type="EC" id="1.11.1.-" evidence="14"/>
<dbReference type="PROSITE" id="PS00435">
    <property type="entry name" value="PEROXIDASE_1"/>
    <property type="match status" value="1"/>
</dbReference>
<dbReference type="InterPro" id="IPR002016">
    <property type="entry name" value="Haem_peroxidase"/>
</dbReference>
<dbReference type="PANTHER" id="PTHR31356">
    <property type="entry name" value="THYLAKOID LUMENAL 29 KDA PROTEIN, CHLOROPLASTIC-RELATED"/>
    <property type="match status" value="1"/>
</dbReference>
<reference evidence="18 19" key="1">
    <citation type="journal article" date="2011" name="Proc. Natl. Acad. Sci. U.S.A.">
        <title>Evolutionary erosion of yeast sex chromosomes by mating-type switching accidents.</title>
        <authorList>
            <person name="Gordon J.L."/>
            <person name="Armisen D."/>
            <person name="Proux-Wera E."/>
            <person name="Oheigeartaigh S.S."/>
            <person name="Byrne K.P."/>
            <person name="Wolfe K.H."/>
        </authorList>
    </citation>
    <scope>NUCLEOTIDE SEQUENCE [LARGE SCALE GENOMIC DNA]</scope>
    <source>
        <strain evidence="19">ATCC 10597 / BCRC 20456 / CBS 421 / NBRC 0211 / NRRL Y-12639</strain>
    </source>
</reference>
<feature type="region of interest" description="Disordered" evidence="15">
    <location>
        <begin position="201"/>
        <end position="223"/>
    </location>
</feature>
<dbReference type="GO" id="GO:0046872">
    <property type="term" value="F:metal ion binding"/>
    <property type="evidence" value="ECO:0007669"/>
    <property type="project" value="UniProtKB-UniRule"/>
</dbReference>
<dbReference type="GO" id="GO:0020037">
    <property type="term" value="F:heme binding"/>
    <property type="evidence" value="ECO:0007669"/>
    <property type="project" value="UniProtKB-UniRule"/>
</dbReference>
<comment type="subcellular location">
    <subcellularLocation>
        <location evidence="3">Mitochondrion intermembrane space</location>
    </subcellularLocation>
    <subcellularLocation>
        <location evidence="2">Mitochondrion matrix</location>
    </subcellularLocation>
</comment>
<evidence type="ECO:0000256" key="2">
    <source>
        <dbReference type="ARBA" id="ARBA00004305"/>
    </source>
</evidence>
<keyword evidence="16" id="KW-0472">Membrane</keyword>
<evidence type="ECO:0000256" key="16">
    <source>
        <dbReference type="SAM" id="Phobius"/>
    </source>
</evidence>
<dbReference type="GO" id="GO:0000302">
    <property type="term" value="P:response to reactive oxygen species"/>
    <property type="evidence" value="ECO:0007669"/>
    <property type="project" value="TreeGrafter"/>
</dbReference>
<dbReference type="GO" id="GO:0005759">
    <property type="term" value="C:mitochondrial matrix"/>
    <property type="evidence" value="ECO:0007669"/>
    <property type="project" value="UniProtKB-SubCell"/>
</dbReference>
<evidence type="ECO:0000256" key="5">
    <source>
        <dbReference type="ARBA" id="ARBA00022559"/>
    </source>
</evidence>
<dbReference type="GO" id="GO:0042744">
    <property type="term" value="P:hydrogen peroxide catabolic process"/>
    <property type="evidence" value="ECO:0007669"/>
    <property type="project" value="TreeGrafter"/>
</dbReference>
<dbReference type="InterPro" id="IPR044831">
    <property type="entry name" value="Ccp1-like"/>
</dbReference>
<evidence type="ECO:0000256" key="12">
    <source>
        <dbReference type="ARBA" id="ARBA00038574"/>
    </source>
</evidence>
<dbReference type="GeneID" id="11495467"/>
<dbReference type="OrthoDB" id="2859658at2759"/>
<accession>G0W372</accession>
<evidence type="ECO:0000313" key="19">
    <source>
        <dbReference type="Proteomes" id="UP000000689"/>
    </source>
</evidence>
<comment type="subunit">
    <text evidence="12">Forms a one-to-one complex with cytochrome c.</text>
</comment>
<name>G0W372_NAUDC</name>
<keyword evidence="7" id="KW-0479">Metal-binding</keyword>
<evidence type="ECO:0000256" key="4">
    <source>
        <dbReference type="ARBA" id="ARBA00005997"/>
    </source>
</evidence>
<keyword evidence="8" id="KW-0809">Transit peptide</keyword>
<dbReference type="Proteomes" id="UP000000689">
    <property type="component" value="Chromosome 1"/>
</dbReference>
<feature type="domain" description="Plant heme peroxidase family profile" evidence="17">
    <location>
        <begin position="179"/>
        <end position="370"/>
    </location>
</feature>
<dbReference type="CDD" id="cd00691">
    <property type="entry name" value="ascorbate_peroxidase"/>
    <property type="match status" value="1"/>
</dbReference>
<evidence type="ECO:0000256" key="10">
    <source>
        <dbReference type="ARBA" id="ARBA00023004"/>
    </source>
</evidence>
<dbReference type="Gene3D" id="1.10.520.10">
    <property type="match status" value="1"/>
</dbReference>
<evidence type="ECO:0000256" key="1">
    <source>
        <dbReference type="ARBA" id="ARBA00003917"/>
    </source>
</evidence>
<evidence type="ECO:0000256" key="3">
    <source>
        <dbReference type="ARBA" id="ARBA00004569"/>
    </source>
</evidence>
<keyword evidence="19" id="KW-1185">Reference proteome</keyword>
<evidence type="ECO:0000256" key="7">
    <source>
        <dbReference type="ARBA" id="ARBA00022723"/>
    </source>
</evidence>
<dbReference type="SUPFAM" id="SSF48113">
    <property type="entry name" value="Heme-dependent peroxidases"/>
    <property type="match status" value="1"/>
</dbReference>
<dbReference type="InterPro" id="IPR019794">
    <property type="entry name" value="Peroxidases_AS"/>
</dbReference>